<accession>A0ABZ0HTV6</accession>
<dbReference type="InterPro" id="IPR009057">
    <property type="entry name" value="Homeodomain-like_sf"/>
</dbReference>
<dbReference type="RefSeq" id="WP_407339221.1">
    <property type="nucleotide sequence ID" value="NZ_CP136862.1"/>
</dbReference>
<keyword evidence="3" id="KW-0804">Transcription</keyword>
<protein>
    <submittedName>
        <fullName evidence="6">TetR family transcriptional regulator</fullName>
    </submittedName>
</protein>
<dbReference type="InterPro" id="IPR050109">
    <property type="entry name" value="HTH-type_TetR-like_transc_reg"/>
</dbReference>
<evidence type="ECO:0000256" key="1">
    <source>
        <dbReference type="ARBA" id="ARBA00023015"/>
    </source>
</evidence>
<evidence type="ECO:0000313" key="7">
    <source>
        <dbReference type="Proteomes" id="UP001626536"/>
    </source>
</evidence>
<evidence type="ECO:0000256" key="2">
    <source>
        <dbReference type="ARBA" id="ARBA00023125"/>
    </source>
</evidence>
<dbReference type="Pfam" id="PF17935">
    <property type="entry name" value="TetR_C_27"/>
    <property type="match status" value="1"/>
</dbReference>
<dbReference type="Pfam" id="PF00440">
    <property type="entry name" value="TetR_N"/>
    <property type="match status" value="1"/>
</dbReference>
<dbReference type="InterPro" id="IPR001647">
    <property type="entry name" value="HTH_TetR"/>
</dbReference>
<dbReference type="PANTHER" id="PTHR30055">
    <property type="entry name" value="HTH-TYPE TRANSCRIPTIONAL REGULATOR RUTR"/>
    <property type="match status" value="1"/>
</dbReference>
<keyword evidence="2 4" id="KW-0238">DNA-binding</keyword>
<evidence type="ECO:0000256" key="4">
    <source>
        <dbReference type="PROSITE-ProRule" id="PRU00335"/>
    </source>
</evidence>
<dbReference type="PANTHER" id="PTHR30055:SF151">
    <property type="entry name" value="TRANSCRIPTIONAL REGULATORY PROTEIN"/>
    <property type="match status" value="1"/>
</dbReference>
<dbReference type="Gene3D" id="1.10.357.10">
    <property type="entry name" value="Tetracycline Repressor, domain 2"/>
    <property type="match status" value="1"/>
</dbReference>
<dbReference type="InterPro" id="IPR036271">
    <property type="entry name" value="Tet_transcr_reg_TetR-rel_C_sf"/>
</dbReference>
<name>A0ABZ0HTV6_9HYPH</name>
<feature type="domain" description="HTH tetR-type" evidence="5">
    <location>
        <begin position="10"/>
        <end position="70"/>
    </location>
</feature>
<reference evidence="6 7" key="1">
    <citation type="submission" date="2023-10" db="EMBL/GenBank/DDBJ databases">
        <title>Novel methanotroph of the genus Methylocapsa from a subarctic wetland.</title>
        <authorList>
            <person name="Belova S.E."/>
            <person name="Oshkin I.Y."/>
            <person name="Miroshnikov K."/>
            <person name="Dedysh S.N."/>
        </authorList>
    </citation>
    <scope>NUCLEOTIDE SEQUENCE [LARGE SCALE GENOMIC DNA]</scope>
    <source>
        <strain evidence="6 7">RX1</strain>
    </source>
</reference>
<dbReference type="PRINTS" id="PR00455">
    <property type="entry name" value="HTHTETR"/>
</dbReference>
<dbReference type="Proteomes" id="UP001626536">
    <property type="component" value="Chromosome"/>
</dbReference>
<keyword evidence="1" id="KW-0805">Transcription regulation</keyword>
<evidence type="ECO:0000259" key="5">
    <source>
        <dbReference type="PROSITE" id="PS50977"/>
    </source>
</evidence>
<proteinExistence type="predicted"/>
<organism evidence="6 7">
    <name type="scientific">Methylocapsa polymorpha</name>
    <dbReference type="NCBI Taxonomy" id="3080828"/>
    <lineage>
        <taxon>Bacteria</taxon>
        <taxon>Pseudomonadati</taxon>
        <taxon>Pseudomonadota</taxon>
        <taxon>Alphaproteobacteria</taxon>
        <taxon>Hyphomicrobiales</taxon>
        <taxon>Beijerinckiaceae</taxon>
        <taxon>Methylocapsa</taxon>
    </lineage>
</organism>
<dbReference type="InterPro" id="IPR041478">
    <property type="entry name" value="TetR_C_27"/>
</dbReference>
<gene>
    <name evidence="6" type="ORF">RZS28_00210</name>
</gene>
<evidence type="ECO:0000256" key="3">
    <source>
        <dbReference type="ARBA" id="ARBA00023163"/>
    </source>
</evidence>
<dbReference type="SUPFAM" id="SSF46689">
    <property type="entry name" value="Homeodomain-like"/>
    <property type="match status" value="1"/>
</dbReference>
<evidence type="ECO:0000313" key="6">
    <source>
        <dbReference type="EMBL" id="WOJ89775.1"/>
    </source>
</evidence>
<feature type="DNA-binding region" description="H-T-H motif" evidence="4">
    <location>
        <begin position="33"/>
        <end position="52"/>
    </location>
</feature>
<dbReference type="EMBL" id="CP136862">
    <property type="protein sequence ID" value="WOJ89775.1"/>
    <property type="molecule type" value="Genomic_DNA"/>
</dbReference>
<dbReference type="PROSITE" id="PS50977">
    <property type="entry name" value="HTH_TETR_2"/>
    <property type="match status" value="1"/>
</dbReference>
<sequence>MKNSCVPKENNTQLDILGVAERLFREVGFQKTTVADIARELRMSPANIYRFFTAKAEISAAVCRRILGKIEAAAEQIASAPGPASKALRNLIASIEEFNARRFSSDRKLHELLETAYNENWPVVHEHSENMDKILAQIISQGMAAGEFRTGDAELAAILVRSACMRFWHPRLMVECALDPEPTTDQMIDFCLASLA</sequence>
<keyword evidence="7" id="KW-1185">Reference proteome</keyword>
<dbReference type="SUPFAM" id="SSF48498">
    <property type="entry name" value="Tetracyclin repressor-like, C-terminal domain"/>
    <property type="match status" value="1"/>
</dbReference>